<dbReference type="EMBL" id="JTJC03000003">
    <property type="protein sequence ID" value="NHC35939.1"/>
    <property type="molecule type" value="Genomic_DNA"/>
</dbReference>
<dbReference type="OrthoDB" id="516146at2"/>
<proteinExistence type="predicted"/>
<feature type="compositionally biased region" description="Basic and acidic residues" evidence="1">
    <location>
        <begin position="77"/>
        <end position="102"/>
    </location>
</feature>
<dbReference type="RefSeq" id="WP_052289719.1">
    <property type="nucleotide sequence ID" value="NZ_JTJC03000003.1"/>
</dbReference>
<reference evidence="3 4" key="1">
    <citation type="journal article" date="2015" name="Genome Announc.">
        <title>Draft Genome Sequence of the Terrestrial Cyanobacterium Scytonema millei VB511283, Isolated from Eastern India.</title>
        <authorList>
            <person name="Sen D."/>
            <person name="Chandrababunaidu M.M."/>
            <person name="Singh D."/>
            <person name="Sanghi N."/>
            <person name="Ghorai A."/>
            <person name="Mishra G.P."/>
            <person name="Madduluri M."/>
            <person name="Adhikary S.P."/>
            <person name="Tripathy S."/>
        </authorList>
    </citation>
    <scope>NUCLEOTIDE SEQUENCE [LARGE SCALE GENOMIC DNA]</scope>
    <source>
        <strain evidence="3 4">VB511283</strain>
    </source>
</reference>
<sequence length="128" mass="14064">MKFKFLSLGLFSLSTVLALGTTTIKPAQAVCTATDVNVQVGVSREPAEQNNEASAEFDENCYNNNSTHTSTQVGQGDRVRQNRRSEHKLGGREGDNKLREMGIDTPNIYTPVDVRVNVPTPEGALERR</sequence>
<protein>
    <submittedName>
        <fullName evidence="3">Uncharacterized protein</fullName>
    </submittedName>
</protein>
<dbReference type="Proteomes" id="UP000031532">
    <property type="component" value="Unassembled WGS sequence"/>
</dbReference>
<name>A0A9X5I5Q0_9CYAN</name>
<evidence type="ECO:0000313" key="4">
    <source>
        <dbReference type="Proteomes" id="UP000031532"/>
    </source>
</evidence>
<feature type="signal peptide" evidence="2">
    <location>
        <begin position="1"/>
        <end position="29"/>
    </location>
</feature>
<evidence type="ECO:0000313" key="3">
    <source>
        <dbReference type="EMBL" id="NHC35939.1"/>
    </source>
</evidence>
<evidence type="ECO:0000256" key="1">
    <source>
        <dbReference type="SAM" id="MobiDB-lite"/>
    </source>
</evidence>
<keyword evidence="2" id="KW-0732">Signal</keyword>
<feature type="region of interest" description="Disordered" evidence="1">
    <location>
        <begin position="44"/>
        <end position="105"/>
    </location>
</feature>
<gene>
    <name evidence="3" type="ORF">QH73_0014970</name>
</gene>
<comment type="caution">
    <text evidence="3">The sequence shown here is derived from an EMBL/GenBank/DDBJ whole genome shotgun (WGS) entry which is preliminary data.</text>
</comment>
<dbReference type="AlphaFoldDB" id="A0A9X5I5Q0"/>
<feature type="chain" id="PRO_5040959068" evidence="2">
    <location>
        <begin position="30"/>
        <end position="128"/>
    </location>
</feature>
<keyword evidence="4" id="KW-1185">Reference proteome</keyword>
<feature type="compositionally biased region" description="Polar residues" evidence="1">
    <location>
        <begin position="61"/>
        <end position="74"/>
    </location>
</feature>
<organism evidence="3 4">
    <name type="scientific">Scytonema millei VB511283</name>
    <dbReference type="NCBI Taxonomy" id="1245923"/>
    <lineage>
        <taxon>Bacteria</taxon>
        <taxon>Bacillati</taxon>
        <taxon>Cyanobacteriota</taxon>
        <taxon>Cyanophyceae</taxon>
        <taxon>Nostocales</taxon>
        <taxon>Scytonemataceae</taxon>
        <taxon>Scytonema</taxon>
    </lineage>
</organism>
<accession>A0A9X5I5Q0</accession>
<evidence type="ECO:0000256" key="2">
    <source>
        <dbReference type="SAM" id="SignalP"/>
    </source>
</evidence>